<dbReference type="AlphaFoldDB" id="A0A0G2GQP1"/>
<evidence type="ECO:0000313" key="1">
    <source>
        <dbReference type="EMBL" id="KKY25673.1"/>
    </source>
</evidence>
<dbReference type="Proteomes" id="UP000034182">
    <property type="component" value="Unassembled WGS sequence"/>
</dbReference>
<gene>
    <name evidence="1" type="ORF">UCDDS831_g02016</name>
</gene>
<reference evidence="1 2" key="1">
    <citation type="submission" date="2015-03" db="EMBL/GenBank/DDBJ databases">
        <authorList>
            <person name="Morales-Cruz A."/>
            <person name="Amrine K.C."/>
            <person name="Cantu D."/>
        </authorList>
    </citation>
    <scope>NUCLEOTIDE SEQUENCE [LARGE SCALE GENOMIC DNA]</scope>
    <source>
        <strain evidence="1">DS831</strain>
    </source>
</reference>
<reference evidence="1 2" key="2">
    <citation type="submission" date="2015-05" db="EMBL/GenBank/DDBJ databases">
        <title>Distinctive expansion of gene families associated with plant cell wall degradation and secondary metabolism in the genomes of grapevine trunk pathogens.</title>
        <authorList>
            <person name="Lawrence D.P."/>
            <person name="Travadon R."/>
            <person name="Rolshausen P.E."/>
            <person name="Baumgartner K."/>
        </authorList>
    </citation>
    <scope>NUCLEOTIDE SEQUENCE [LARGE SCALE GENOMIC DNA]</scope>
    <source>
        <strain evidence="1">DS831</strain>
    </source>
</reference>
<organism evidence="1 2">
    <name type="scientific">Diplodia seriata</name>
    <dbReference type="NCBI Taxonomy" id="420778"/>
    <lineage>
        <taxon>Eukaryota</taxon>
        <taxon>Fungi</taxon>
        <taxon>Dikarya</taxon>
        <taxon>Ascomycota</taxon>
        <taxon>Pezizomycotina</taxon>
        <taxon>Dothideomycetes</taxon>
        <taxon>Dothideomycetes incertae sedis</taxon>
        <taxon>Botryosphaeriales</taxon>
        <taxon>Botryosphaeriaceae</taxon>
        <taxon>Diplodia</taxon>
    </lineage>
</organism>
<evidence type="ECO:0000313" key="2">
    <source>
        <dbReference type="Proteomes" id="UP000034182"/>
    </source>
</evidence>
<accession>A0A0G2GQP1</accession>
<protein>
    <submittedName>
        <fullName evidence="1">Uncharacterized protein</fullName>
    </submittedName>
</protein>
<sequence length="202" mass="22662">MACPVATHDDLPTVLSTMDKGVHSLTDYVGTMLGDATATLTEISENPARFALTTLFPSTIHRPYKDATWMLRQLFWALKHAVGMTTKQVLALPRPLTRADAMEELGLRLRSKLWRLEQALIGFGEGVRKICDAGIKMAKADREVERKADGSKYMLDMYKKDPWYVQAVRACPASLELYHNAVMEVQKAMTELEELTAQCKSV</sequence>
<comment type="caution">
    <text evidence="1">The sequence shown here is derived from an EMBL/GenBank/DDBJ whole genome shotgun (WGS) entry which is preliminary data.</text>
</comment>
<proteinExistence type="predicted"/>
<name>A0A0G2GQP1_9PEZI</name>
<dbReference type="EMBL" id="LAQI01000036">
    <property type="protein sequence ID" value="KKY25673.1"/>
    <property type="molecule type" value="Genomic_DNA"/>
</dbReference>